<organism evidence="5 6">
    <name type="scientific">Eufriesea mexicana</name>
    <dbReference type="NCBI Taxonomy" id="516756"/>
    <lineage>
        <taxon>Eukaryota</taxon>
        <taxon>Metazoa</taxon>
        <taxon>Ecdysozoa</taxon>
        <taxon>Arthropoda</taxon>
        <taxon>Hexapoda</taxon>
        <taxon>Insecta</taxon>
        <taxon>Pterygota</taxon>
        <taxon>Neoptera</taxon>
        <taxon>Endopterygota</taxon>
        <taxon>Hymenoptera</taxon>
        <taxon>Apocrita</taxon>
        <taxon>Aculeata</taxon>
        <taxon>Apoidea</taxon>
        <taxon>Anthophila</taxon>
        <taxon>Apidae</taxon>
        <taxon>Eufriesea</taxon>
    </lineage>
</organism>
<evidence type="ECO:0000313" key="6">
    <source>
        <dbReference type="Proteomes" id="UP000250275"/>
    </source>
</evidence>
<dbReference type="PROSITE" id="PS50102">
    <property type="entry name" value="RRM"/>
    <property type="match status" value="1"/>
</dbReference>
<gene>
    <name evidence="5" type="ORF">WN48_07170</name>
</gene>
<dbReference type="InterPro" id="IPR000504">
    <property type="entry name" value="RRM_dom"/>
</dbReference>
<protein>
    <recommendedName>
        <fullName evidence="4">RRM domain-containing protein</fullName>
    </recommendedName>
</protein>
<dbReference type="OrthoDB" id="7682993at2759"/>
<accession>A0A310SVM6</accession>
<feature type="domain" description="RRM" evidence="4">
    <location>
        <begin position="12"/>
        <end position="92"/>
    </location>
</feature>
<evidence type="ECO:0000256" key="3">
    <source>
        <dbReference type="SAM" id="MobiDB-lite"/>
    </source>
</evidence>
<dbReference type="CDD" id="cd00590">
    <property type="entry name" value="RRM_SF"/>
    <property type="match status" value="1"/>
</dbReference>
<dbReference type="InterPro" id="IPR035979">
    <property type="entry name" value="RBD_domain_sf"/>
</dbReference>
<dbReference type="GO" id="GO:0003723">
    <property type="term" value="F:RNA binding"/>
    <property type="evidence" value="ECO:0007669"/>
    <property type="project" value="UniProtKB-UniRule"/>
</dbReference>
<evidence type="ECO:0000259" key="4">
    <source>
        <dbReference type="PROSITE" id="PS50102"/>
    </source>
</evidence>
<dbReference type="Pfam" id="PF00076">
    <property type="entry name" value="RRM_1"/>
    <property type="match status" value="1"/>
</dbReference>
<dbReference type="SUPFAM" id="SSF54928">
    <property type="entry name" value="RNA-binding domain, RBD"/>
    <property type="match status" value="2"/>
</dbReference>
<dbReference type="InterPro" id="IPR012677">
    <property type="entry name" value="Nucleotide-bd_a/b_plait_sf"/>
</dbReference>
<feature type="region of interest" description="Disordered" evidence="3">
    <location>
        <begin position="112"/>
        <end position="131"/>
    </location>
</feature>
<dbReference type="Proteomes" id="UP000250275">
    <property type="component" value="Unassembled WGS sequence"/>
</dbReference>
<proteinExistence type="predicted"/>
<name>A0A310SVM6_9HYME</name>
<feature type="compositionally biased region" description="Basic and acidic residues" evidence="3">
    <location>
        <begin position="118"/>
        <end position="129"/>
    </location>
</feature>
<evidence type="ECO:0000313" key="5">
    <source>
        <dbReference type="EMBL" id="OAD62453.1"/>
    </source>
</evidence>
<dbReference type="Gene3D" id="3.30.70.330">
    <property type="match status" value="2"/>
</dbReference>
<dbReference type="SMART" id="SM00360">
    <property type="entry name" value="RRM"/>
    <property type="match status" value="2"/>
</dbReference>
<evidence type="ECO:0000256" key="2">
    <source>
        <dbReference type="PROSITE-ProRule" id="PRU00176"/>
    </source>
</evidence>
<sequence length="273" mass="31321">MNYERYYDKRGYGNYVVHFANSNGLNEDTVMNLFSRFGKVVNVNNRGKSYGLCFVSYGSLEDVKRCIAGFENDKVIKILPHINKFNINGGKKHKNKNKSMFTKEFVDQSMHMTSSGKYKSEDQQSDKESNSSITYKLKNSNSSKISSENLTSEDKIFDETKIPPLMPIDRKYTRIHRTSMPSTKFVPAEEVIVANIHPCLSIHYILHLFEKHNPIAISKMMTTVKTGISYCHVYYKTYEEANATTEEFDKCSLFGKNLIVLTSCQLMKEASQL</sequence>
<keyword evidence="1 2" id="KW-0694">RNA-binding</keyword>
<dbReference type="AlphaFoldDB" id="A0A310SVM6"/>
<evidence type="ECO:0000256" key="1">
    <source>
        <dbReference type="ARBA" id="ARBA00022884"/>
    </source>
</evidence>
<dbReference type="EMBL" id="KQ759867">
    <property type="protein sequence ID" value="OAD62453.1"/>
    <property type="molecule type" value="Genomic_DNA"/>
</dbReference>
<keyword evidence="6" id="KW-1185">Reference proteome</keyword>
<reference evidence="5 6" key="1">
    <citation type="submission" date="2015-07" db="EMBL/GenBank/DDBJ databases">
        <title>The genome of Eufriesea mexicana.</title>
        <authorList>
            <person name="Pan H."/>
            <person name="Kapheim K."/>
        </authorList>
    </citation>
    <scope>NUCLEOTIDE SEQUENCE [LARGE SCALE GENOMIC DNA]</scope>
    <source>
        <strain evidence="5">0111107269</strain>
        <tissue evidence="5">Whole body</tissue>
    </source>
</reference>